<feature type="domain" description="Histidine kinase" evidence="14">
    <location>
        <begin position="250"/>
        <end position="462"/>
    </location>
</feature>
<keyword evidence="9" id="KW-0067">ATP-binding</keyword>
<evidence type="ECO:0000313" key="16">
    <source>
        <dbReference type="Proteomes" id="UP000289784"/>
    </source>
</evidence>
<keyword evidence="7" id="KW-0547">Nucleotide-binding</keyword>
<dbReference type="InterPro" id="IPR013727">
    <property type="entry name" value="2CSK_N"/>
</dbReference>
<keyword evidence="8 15" id="KW-0418">Kinase</keyword>
<evidence type="ECO:0000256" key="3">
    <source>
        <dbReference type="ARBA" id="ARBA00012438"/>
    </source>
</evidence>
<dbReference type="Gene3D" id="1.10.287.130">
    <property type="match status" value="1"/>
</dbReference>
<dbReference type="Gene3D" id="1.20.5.1040">
    <property type="entry name" value="Sensor protein qsec"/>
    <property type="match status" value="1"/>
</dbReference>
<accession>A0A4Q1JXJ9</accession>
<dbReference type="SMART" id="SM00387">
    <property type="entry name" value="HATPase_c"/>
    <property type="match status" value="1"/>
</dbReference>
<evidence type="ECO:0000256" key="13">
    <source>
        <dbReference type="SAM" id="Phobius"/>
    </source>
</evidence>
<dbReference type="OrthoDB" id="9804645at2"/>
<dbReference type="InterPro" id="IPR004358">
    <property type="entry name" value="Sig_transdc_His_kin-like_C"/>
</dbReference>
<dbReference type="CDD" id="cd00082">
    <property type="entry name" value="HisKA"/>
    <property type="match status" value="1"/>
</dbReference>
<dbReference type="PANTHER" id="PTHR45436">
    <property type="entry name" value="SENSOR HISTIDINE KINASE YKOH"/>
    <property type="match status" value="1"/>
</dbReference>
<comment type="subcellular location">
    <subcellularLocation>
        <location evidence="2">Membrane</location>
        <topology evidence="2">Multi-pass membrane protein</topology>
    </subcellularLocation>
</comment>
<dbReference type="GO" id="GO:0005524">
    <property type="term" value="F:ATP binding"/>
    <property type="evidence" value="ECO:0007669"/>
    <property type="project" value="UniProtKB-KW"/>
</dbReference>
<evidence type="ECO:0000256" key="9">
    <source>
        <dbReference type="ARBA" id="ARBA00022840"/>
    </source>
</evidence>
<keyword evidence="10 13" id="KW-1133">Transmembrane helix</keyword>
<organism evidence="15 16">
    <name type="scientific">Pseudoxanthomonas composti</name>
    <dbReference type="NCBI Taxonomy" id="2137479"/>
    <lineage>
        <taxon>Bacteria</taxon>
        <taxon>Pseudomonadati</taxon>
        <taxon>Pseudomonadota</taxon>
        <taxon>Gammaproteobacteria</taxon>
        <taxon>Lysobacterales</taxon>
        <taxon>Lysobacteraceae</taxon>
        <taxon>Pseudoxanthomonas</taxon>
    </lineage>
</organism>
<dbReference type="SUPFAM" id="SSF47384">
    <property type="entry name" value="Homodimeric domain of signal transducing histidine kinase"/>
    <property type="match status" value="1"/>
</dbReference>
<dbReference type="Proteomes" id="UP000289784">
    <property type="component" value="Unassembled WGS sequence"/>
</dbReference>
<dbReference type="PRINTS" id="PR00344">
    <property type="entry name" value="BCTRLSENSOR"/>
</dbReference>
<dbReference type="CDD" id="cd00075">
    <property type="entry name" value="HATPase"/>
    <property type="match status" value="1"/>
</dbReference>
<dbReference type="InterPro" id="IPR036097">
    <property type="entry name" value="HisK_dim/P_sf"/>
</dbReference>
<dbReference type="InterPro" id="IPR003594">
    <property type="entry name" value="HATPase_dom"/>
</dbReference>
<evidence type="ECO:0000256" key="1">
    <source>
        <dbReference type="ARBA" id="ARBA00000085"/>
    </source>
</evidence>
<evidence type="ECO:0000259" key="14">
    <source>
        <dbReference type="PROSITE" id="PS50109"/>
    </source>
</evidence>
<dbReference type="SUPFAM" id="SSF55874">
    <property type="entry name" value="ATPase domain of HSP90 chaperone/DNA topoisomerase II/histidine kinase"/>
    <property type="match status" value="1"/>
</dbReference>
<reference evidence="15 16" key="1">
    <citation type="submission" date="2019-01" db="EMBL/GenBank/DDBJ databases">
        <title>Pseudoxanthomonas composti sp. nov., isolated from compost.</title>
        <authorList>
            <person name="Yang G."/>
        </authorList>
    </citation>
    <scope>NUCLEOTIDE SEQUENCE [LARGE SCALE GENOMIC DNA]</scope>
    <source>
        <strain evidence="15 16">GSS15</strain>
    </source>
</reference>
<dbReference type="GO" id="GO:0000155">
    <property type="term" value="F:phosphorelay sensor kinase activity"/>
    <property type="evidence" value="ECO:0007669"/>
    <property type="project" value="InterPro"/>
</dbReference>
<evidence type="ECO:0000256" key="4">
    <source>
        <dbReference type="ARBA" id="ARBA00022553"/>
    </source>
</evidence>
<dbReference type="InterPro" id="IPR005467">
    <property type="entry name" value="His_kinase_dom"/>
</dbReference>
<gene>
    <name evidence="15" type="ORF">EPA99_05710</name>
</gene>
<dbReference type="PANTHER" id="PTHR45436:SF14">
    <property type="entry name" value="SENSOR PROTEIN QSEC"/>
    <property type="match status" value="1"/>
</dbReference>
<evidence type="ECO:0000256" key="10">
    <source>
        <dbReference type="ARBA" id="ARBA00022989"/>
    </source>
</evidence>
<dbReference type="Pfam" id="PF00512">
    <property type="entry name" value="HisKA"/>
    <property type="match status" value="1"/>
</dbReference>
<keyword evidence="11" id="KW-0902">Two-component regulatory system</keyword>
<dbReference type="InterPro" id="IPR003661">
    <property type="entry name" value="HisK_dim/P_dom"/>
</dbReference>
<dbReference type="InterPro" id="IPR050428">
    <property type="entry name" value="TCS_sensor_his_kinase"/>
</dbReference>
<evidence type="ECO:0000256" key="6">
    <source>
        <dbReference type="ARBA" id="ARBA00022692"/>
    </source>
</evidence>
<evidence type="ECO:0000256" key="5">
    <source>
        <dbReference type="ARBA" id="ARBA00022679"/>
    </source>
</evidence>
<protein>
    <recommendedName>
        <fullName evidence="3">histidine kinase</fullName>
        <ecNumber evidence="3">2.7.13.3</ecNumber>
    </recommendedName>
</protein>
<evidence type="ECO:0000256" key="12">
    <source>
        <dbReference type="ARBA" id="ARBA00023136"/>
    </source>
</evidence>
<dbReference type="Pfam" id="PF02518">
    <property type="entry name" value="HATPase_c"/>
    <property type="match status" value="1"/>
</dbReference>
<dbReference type="Pfam" id="PF08521">
    <property type="entry name" value="2CSK_N"/>
    <property type="match status" value="1"/>
</dbReference>
<dbReference type="PROSITE" id="PS50109">
    <property type="entry name" value="HIS_KIN"/>
    <property type="match status" value="1"/>
</dbReference>
<comment type="caution">
    <text evidence="15">The sequence shown here is derived from an EMBL/GenBank/DDBJ whole genome shotgun (WGS) entry which is preliminary data.</text>
</comment>
<proteinExistence type="predicted"/>
<evidence type="ECO:0000256" key="8">
    <source>
        <dbReference type="ARBA" id="ARBA00022777"/>
    </source>
</evidence>
<dbReference type="EC" id="2.7.13.3" evidence="3"/>
<evidence type="ECO:0000256" key="2">
    <source>
        <dbReference type="ARBA" id="ARBA00004141"/>
    </source>
</evidence>
<dbReference type="InterPro" id="IPR036890">
    <property type="entry name" value="HATPase_C_sf"/>
</dbReference>
<evidence type="ECO:0000256" key="11">
    <source>
        <dbReference type="ARBA" id="ARBA00023012"/>
    </source>
</evidence>
<evidence type="ECO:0000256" key="7">
    <source>
        <dbReference type="ARBA" id="ARBA00022741"/>
    </source>
</evidence>
<keyword evidence="6 13" id="KW-0812">Transmembrane</keyword>
<keyword evidence="4" id="KW-0597">Phosphoprotein</keyword>
<dbReference type="GO" id="GO:0005886">
    <property type="term" value="C:plasma membrane"/>
    <property type="evidence" value="ECO:0007669"/>
    <property type="project" value="TreeGrafter"/>
</dbReference>
<name>A0A4Q1JXJ9_9GAMM</name>
<comment type="catalytic activity">
    <reaction evidence="1">
        <text>ATP + protein L-histidine = ADP + protein N-phospho-L-histidine.</text>
        <dbReference type="EC" id="2.7.13.3"/>
    </reaction>
</comment>
<dbReference type="SMART" id="SM00388">
    <property type="entry name" value="HisKA"/>
    <property type="match status" value="1"/>
</dbReference>
<evidence type="ECO:0000313" key="15">
    <source>
        <dbReference type="EMBL" id="RXR07411.1"/>
    </source>
</evidence>
<keyword evidence="5" id="KW-0808">Transferase</keyword>
<dbReference type="AlphaFoldDB" id="A0A4Q1JXJ9"/>
<dbReference type="Gene3D" id="3.30.565.10">
    <property type="entry name" value="Histidine kinase-like ATPase, C-terminal domain"/>
    <property type="match status" value="1"/>
</dbReference>
<dbReference type="EMBL" id="SAWZ01000002">
    <property type="protein sequence ID" value="RXR07411.1"/>
    <property type="molecule type" value="Genomic_DNA"/>
</dbReference>
<feature type="transmembrane region" description="Helical" evidence="13">
    <location>
        <begin position="7"/>
        <end position="28"/>
    </location>
</feature>
<keyword evidence="12 13" id="KW-0472">Membrane</keyword>
<keyword evidence="16" id="KW-1185">Reference proteome</keyword>
<sequence>MTSIRRTLLWWVLSGTAALMAVAGFFSYRAGLQEAGEMFDARLVQSTRVLVGLVNEPLGDMAAYPGEPIVLHGWHGQASGVGEALAFKEGHAYESKLAFQVWDAQRHLLLRSDSAPTTPLAALADGYATVRIDGEQWRTFTLRTSQGRWFQSGERADIRQELAEDIAEGTLLPLLLALPLMALLIWLAVDQVTRSLRQVSDQVGERAPERMTPLDAAHLPREVGGLVLALNGLLARLGAALSRERRFVADAAHELRTPLGALKVHADNARHATSREERTRAEELLAGSVLRLERLVAQLLALSRAENAGGVVPMRRLELSALVQGEVDELKPLIEQRQQRLVVSLAPGEILGAETQIALLVRNLLENAVRYAPQGGQILVASALEGHTVSLRVDDSGPGIPPEERERVFDRFYRVLGSGVEGSGLGLAIAGEVARLHGADIRLGSSPELGGLRVEVSFERAATGGGD</sequence>